<dbReference type="AlphaFoldDB" id="A0A183SP23"/>
<protein>
    <submittedName>
        <fullName evidence="2">Uncharacterized protein</fullName>
    </submittedName>
</protein>
<name>A0A183SP23_SCHSO</name>
<proteinExistence type="predicted"/>
<feature type="compositionally biased region" description="Acidic residues" evidence="1">
    <location>
        <begin position="153"/>
        <end position="170"/>
    </location>
</feature>
<sequence length="208" mass="22968">LTICALSIIVLVVGFMVRNTNVCRRYRPALFGKKKHRSRGVGRLEFRPETRFNVTENPLENLENGQMNWKSESRLPGVHRTFGAGTSSLANQQTPADEQFDAETRSFDGLFEDEDTDAAGAFPEADLEEVDDFEESEAAIVHAGGVPRAVPEVVDEEEAEEGEEEDEASDQEGAQSYGGVGPSHLEFITLPKSRSSFQRTTDTEGEQV</sequence>
<evidence type="ECO:0000313" key="2">
    <source>
        <dbReference type="WBParaSite" id="SSLN_0000616401-mRNA-1"/>
    </source>
</evidence>
<dbReference type="WBParaSite" id="SSLN_0000616401-mRNA-1">
    <property type="protein sequence ID" value="SSLN_0000616401-mRNA-1"/>
    <property type="gene ID" value="SSLN_0000616401"/>
</dbReference>
<reference evidence="2" key="1">
    <citation type="submission" date="2016-06" db="UniProtKB">
        <authorList>
            <consortium name="WormBaseParasite"/>
        </authorList>
    </citation>
    <scope>IDENTIFICATION</scope>
</reference>
<evidence type="ECO:0000256" key="1">
    <source>
        <dbReference type="SAM" id="MobiDB-lite"/>
    </source>
</evidence>
<feature type="region of interest" description="Disordered" evidence="1">
    <location>
        <begin position="150"/>
        <end position="208"/>
    </location>
</feature>
<accession>A0A183SP23</accession>
<organism evidence="2">
    <name type="scientific">Schistocephalus solidus</name>
    <name type="common">Tapeworm</name>
    <dbReference type="NCBI Taxonomy" id="70667"/>
    <lineage>
        <taxon>Eukaryota</taxon>
        <taxon>Metazoa</taxon>
        <taxon>Spiralia</taxon>
        <taxon>Lophotrochozoa</taxon>
        <taxon>Platyhelminthes</taxon>
        <taxon>Cestoda</taxon>
        <taxon>Eucestoda</taxon>
        <taxon>Diphyllobothriidea</taxon>
        <taxon>Diphyllobothriidae</taxon>
        <taxon>Schistocephalus</taxon>
    </lineage>
</organism>